<dbReference type="RefSeq" id="WP_065643747.1">
    <property type="nucleotide sequence ID" value="NZ_CP035232.1"/>
</dbReference>
<name>A0AAJ3Z1T5_9BACI</name>
<dbReference type="EMBL" id="CP035232">
    <property type="protein sequence ID" value="QAT67158.1"/>
    <property type="molecule type" value="Genomic_DNA"/>
</dbReference>
<accession>A0AAJ3Z1T5</accession>
<dbReference type="GeneID" id="82855209"/>
<dbReference type="AlphaFoldDB" id="A0AAJ3Z1T5"/>
<proteinExistence type="predicted"/>
<sequence>MTEEQTNELKSSIEFFLENMELVARQVELNAVLMRKGKDALIRAGFTEDQALEIIKARGAML</sequence>
<dbReference type="Proteomes" id="UP000288675">
    <property type="component" value="Chromosome"/>
</dbReference>
<evidence type="ECO:0000313" key="1">
    <source>
        <dbReference type="EMBL" id="QAT67158.1"/>
    </source>
</evidence>
<organism evidence="1 2">
    <name type="scientific">Bacillus glycinifermentans</name>
    <dbReference type="NCBI Taxonomy" id="1664069"/>
    <lineage>
        <taxon>Bacteria</taxon>
        <taxon>Bacillati</taxon>
        <taxon>Bacillota</taxon>
        <taxon>Bacilli</taxon>
        <taxon>Bacillales</taxon>
        <taxon>Bacillaceae</taxon>
        <taxon>Bacillus</taxon>
    </lineage>
</organism>
<gene>
    <name evidence="1" type="ORF">EQZ20_21265</name>
</gene>
<protein>
    <submittedName>
        <fullName evidence="1">Uncharacterized protein</fullName>
    </submittedName>
</protein>
<evidence type="ECO:0000313" key="2">
    <source>
        <dbReference type="Proteomes" id="UP000288675"/>
    </source>
</evidence>
<reference evidence="1 2" key="1">
    <citation type="submission" date="2019-01" db="EMBL/GenBank/DDBJ databases">
        <title>Genome sequence of Bacillus glycinifermentans SRCM103574.</title>
        <authorList>
            <person name="Kong H.-J."/>
            <person name="Jeong S.-Y."/>
            <person name="Jeong D.-Y."/>
        </authorList>
    </citation>
    <scope>NUCLEOTIDE SEQUENCE [LARGE SCALE GENOMIC DNA]</scope>
    <source>
        <strain evidence="1 2">SRCM103574</strain>
    </source>
</reference>